<dbReference type="GO" id="GO:0033627">
    <property type="term" value="P:cell adhesion mediated by integrin"/>
    <property type="evidence" value="ECO:0007669"/>
    <property type="project" value="TreeGrafter"/>
</dbReference>
<evidence type="ECO:0000313" key="13">
    <source>
        <dbReference type="EMBL" id="CAB3238733.1"/>
    </source>
</evidence>
<name>A0A8S1A2U0_ARCPL</name>
<evidence type="ECO:0000256" key="4">
    <source>
        <dbReference type="ARBA" id="ARBA00022737"/>
    </source>
</evidence>
<comment type="subcellular location">
    <subcellularLocation>
        <location evidence="1 11">Membrane</location>
        <topology evidence="1 11">Single-pass type I membrane protein</topology>
    </subcellularLocation>
</comment>
<evidence type="ECO:0000256" key="9">
    <source>
        <dbReference type="ARBA" id="ARBA00023180"/>
    </source>
</evidence>
<dbReference type="Gene3D" id="2.130.10.130">
    <property type="entry name" value="Integrin alpha, N-terminal"/>
    <property type="match status" value="1"/>
</dbReference>
<keyword evidence="3" id="KW-0732">Signal</keyword>
<feature type="transmembrane region" description="Helical" evidence="11">
    <location>
        <begin position="733"/>
        <end position="756"/>
    </location>
</feature>
<evidence type="ECO:0000256" key="10">
    <source>
        <dbReference type="PROSITE-ProRule" id="PRU00803"/>
    </source>
</evidence>
<evidence type="ECO:0000256" key="1">
    <source>
        <dbReference type="ARBA" id="ARBA00004479"/>
    </source>
</evidence>
<keyword evidence="4" id="KW-0677">Repeat</keyword>
<dbReference type="OrthoDB" id="5317514at2759"/>
<keyword evidence="11" id="KW-1133">Transmembrane helix</keyword>
<keyword evidence="5 11" id="KW-0130">Cell adhesion</keyword>
<feature type="repeat" description="FG-GAP" evidence="10">
    <location>
        <begin position="219"/>
        <end position="277"/>
    </location>
</feature>
<dbReference type="PANTHER" id="PTHR23220">
    <property type="entry name" value="INTEGRIN ALPHA"/>
    <property type="match status" value="1"/>
</dbReference>
<dbReference type="PROSITE" id="PS51470">
    <property type="entry name" value="FG_GAP"/>
    <property type="match status" value="2"/>
</dbReference>
<dbReference type="Gene3D" id="2.60.40.1510">
    <property type="entry name" value="ntegrin, alpha v. Chain A, domain 3"/>
    <property type="match status" value="1"/>
</dbReference>
<dbReference type="SMART" id="SM00191">
    <property type="entry name" value="Int_alpha"/>
    <property type="match status" value="5"/>
</dbReference>
<dbReference type="GO" id="GO:0009897">
    <property type="term" value="C:external side of plasma membrane"/>
    <property type="evidence" value="ECO:0007669"/>
    <property type="project" value="TreeGrafter"/>
</dbReference>
<dbReference type="GO" id="GO:0005178">
    <property type="term" value="F:integrin binding"/>
    <property type="evidence" value="ECO:0007669"/>
    <property type="project" value="TreeGrafter"/>
</dbReference>
<dbReference type="EMBL" id="CADEBC010000500">
    <property type="protein sequence ID" value="CAB3238733.1"/>
    <property type="molecule type" value="Genomic_DNA"/>
</dbReference>
<proteinExistence type="inferred from homology"/>
<sequence length="802" mass="88598">MKLSRNVPYSMEYGGRISHQAFVTDGSRRQYGATKTHLYYYAHGQVGFSMAVTKLNTIVLGAPGLLQWTGGVVTYSFNPNDSTPYTNLQPIVNPYYTMDLEPDDYFGYSVESGIFQRNGSVLYVGGAPRSNLAGGKVLVFEPQTQELKALDIKAKLMGPQIGSYFGASLCCVDINEDGLDDLLVGAPTFVKSNGALPYDQGAVFVYITKESPSGLIFEESGYVYGSGSDGARFGTTIGDLGDINGDGFRDIAIGAPWEDNGAGAVYIYMGYANGLSKKNVQRIQSSTASGFGWSIAKGVDVDQNKCNDLAIGAFNSRTSYLYRCIPTIPIHTLIKVPKAVNLPHNVTTFIATFCVTAPPTNFRTDIKLKLIGSVKADPEENRAIVIEDSTYSIIATPNSEVCDQRTIYVNETADLLKPMILTFEVEADELMKEDSTTFLIDAARLSDDSILKASFLVQLMRDCGDDLFCSPWLTMTLEALDNPYIPGSNQTFGVKLTVVNEEEPAYGLKVNISLPMHPKRIPADCSFQDLMMSCDFPQPFLRNEEIVWEIELEYNLNITEDIDLIVIAELSDIFKRNISHKTVDEMFINVTPDANFTVSGKSTPNASITILREKLAIAAGVSFKHYFEITNLGPSDWPALAVQIAIPEKTNLSTPIKGCEEANVGFECIWSIPAMVSFPVSIPLIMDLNVEGDFLKQNLTYNATTSIQFISKSGMKQTVFEVTTTLKLEPASIIWYIVVPCIFVGLLLLAIIVRILHKRGFFLRKKHEMLQREMENQPLQESVPDDDNDDDEHEILDTSAEF</sequence>
<feature type="repeat" description="FG-GAP" evidence="10">
    <location>
        <begin position="151"/>
        <end position="215"/>
    </location>
</feature>
<dbReference type="Pfam" id="PF01839">
    <property type="entry name" value="FG-GAP"/>
    <property type="match status" value="2"/>
</dbReference>
<protein>
    <submittedName>
        <fullName evidence="13">Uncharacterized protein</fullName>
    </submittedName>
</protein>
<dbReference type="SUPFAM" id="SSF69318">
    <property type="entry name" value="Integrin alpha N-terminal domain"/>
    <property type="match status" value="1"/>
</dbReference>
<dbReference type="InterPro" id="IPR000413">
    <property type="entry name" value="Integrin_alpha"/>
</dbReference>
<evidence type="ECO:0000256" key="5">
    <source>
        <dbReference type="ARBA" id="ARBA00022889"/>
    </source>
</evidence>
<dbReference type="InterPro" id="IPR028994">
    <property type="entry name" value="Integrin_alpha_N"/>
</dbReference>
<organism evidence="13 14">
    <name type="scientific">Arctia plantaginis</name>
    <name type="common">Wood tiger moth</name>
    <name type="synonym">Phalaena plantaginis</name>
    <dbReference type="NCBI Taxonomy" id="874455"/>
    <lineage>
        <taxon>Eukaryota</taxon>
        <taxon>Metazoa</taxon>
        <taxon>Ecdysozoa</taxon>
        <taxon>Arthropoda</taxon>
        <taxon>Hexapoda</taxon>
        <taxon>Insecta</taxon>
        <taxon>Pterygota</taxon>
        <taxon>Neoptera</taxon>
        <taxon>Endopterygota</taxon>
        <taxon>Lepidoptera</taxon>
        <taxon>Glossata</taxon>
        <taxon>Ditrysia</taxon>
        <taxon>Noctuoidea</taxon>
        <taxon>Erebidae</taxon>
        <taxon>Arctiinae</taxon>
        <taxon>Arctia</taxon>
    </lineage>
</organism>
<keyword evidence="14" id="KW-1185">Reference proteome</keyword>
<feature type="region of interest" description="Disordered" evidence="12">
    <location>
        <begin position="774"/>
        <end position="802"/>
    </location>
</feature>
<feature type="compositionally biased region" description="Acidic residues" evidence="12">
    <location>
        <begin position="783"/>
        <end position="794"/>
    </location>
</feature>
<keyword evidence="11" id="KW-0812">Transmembrane</keyword>
<keyword evidence="6 11" id="KW-0401">Integrin</keyword>
<comment type="similarity">
    <text evidence="2 11">Belongs to the integrin alpha chain family.</text>
</comment>
<dbReference type="GO" id="GO:0007160">
    <property type="term" value="P:cell-matrix adhesion"/>
    <property type="evidence" value="ECO:0007669"/>
    <property type="project" value="TreeGrafter"/>
</dbReference>
<keyword evidence="9" id="KW-0325">Glycoprotein</keyword>
<evidence type="ECO:0000256" key="7">
    <source>
        <dbReference type="ARBA" id="ARBA00023136"/>
    </source>
</evidence>
<evidence type="ECO:0000256" key="6">
    <source>
        <dbReference type="ARBA" id="ARBA00023037"/>
    </source>
</evidence>
<dbReference type="GO" id="GO:0007157">
    <property type="term" value="P:heterophilic cell-cell adhesion via plasma membrane cell adhesion molecules"/>
    <property type="evidence" value="ECO:0007669"/>
    <property type="project" value="UniProtKB-ARBA"/>
</dbReference>
<comment type="caution">
    <text evidence="13">The sequence shown here is derived from an EMBL/GenBank/DDBJ whole genome shotgun (WGS) entry which is preliminary data.</text>
</comment>
<accession>A0A8S1A2U0</accession>
<evidence type="ECO:0000256" key="12">
    <source>
        <dbReference type="SAM" id="MobiDB-lite"/>
    </source>
</evidence>
<dbReference type="PRINTS" id="PR01185">
    <property type="entry name" value="INTEGRINA"/>
</dbReference>
<dbReference type="AlphaFoldDB" id="A0A8S1A2U0"/>
<dbReference type="SUPFAM" id="SSF69179">
    <property type="entry name" value="Integrin domains"/>
    <property type="match status" value="1"/>
</dbReference>
<evidence type="ECO:0000256" key="8">
    <source>
        <dbReference type="ARBA" id="ARBA00023170"/>
    </source>
</evidence>
<reference evidence="13 14" key="1">
    <citation type="submission" date="2020-04" db="EMBL/GenBank/DDBJ databases">
        <authorList>
            <person name="Wallbank WR R."/>
            <person name="Pardo Diaz C."/>
            <person name="Kozak K."/>
            <person name="Martin S."/>
            <person name="Jiggins C."/>
            <person name="Moest M."/>
            <person name="Warren A I."/>
            <person name="Byers J.R.P. K."/>
            <person name="Montejo-Kovacevich G."/>
            <person name="Yen C E."/>
        </authorList>
    </citation>
    <scope>NUCLEOTIDE SEQUENCE [LARGE SCALE GENOMIC DNA]</scope>
</reference>
<gene>
    <name evidence="13" type="ORF">APLA_LOCUS7531</name>
</gene>
<dbReference type="InterPro" id="IPR013517">
    <property type="entry name" value="FG-GAP"/>
</dbReference>
<evidence type="ECO:0000256" key="2">
    <source>
        <dbReference type="ARBA" id="ARBA00008054"/>
    </source>
</evidence>
<evidence type="ECO:0000256" key="3">
    <source>
        <dbReference type="ARBA" id="ARBA00022729"/>
    </source>
</evidence>
<dbReference type="Proteomes" id="UP000494106">
    <property type="component" value="Unassembled WGS sequence"/>
</dbReference>
<keyword evidence="8 11" id="KW-0675">Receptor</keyword>
<dbReference type="Gene3D" id="1.20.5.930">
    <property type="entry name" value="Bicelle-embedded integrin alpha(iib) transmembrane segment"/>
    <property type="match status" value="1"/>
</dbReference>
<keyword evidence="7 11" id="KW-0472">Membrane</keyword>
<dbReference type="PANTHER" id="PTHR23220:SF83">
    <property type="entry name" value="INTEGRIN ALPHA-PS3-RELATED"/>
    <property type="match status" value="1"/>
</dbReference>
<evidence type="ECO:0000313" key="14">
    <source>
        <dbReference type="Proteomes" id="UP000494106"/>
    </source>
</evidence>
<dbReference type="GO" id="GO:0007229">
    <property type="term" value="P:integrin-mediated signaling pathway"/>
    <property type="evidence" value="ECO:0007669"/>
    <property type="project" value="UniProtKB-KW"/>
</dbReference>
<dbReference type="InterPro" id="IPR032695">
    <property type="entry name" value="Integrin_dom_sf"/>
</dbReference>
<dbReference type="InterPro" id="IPR013519">
    <property type="entry name" value="Int_alpha_beta-p"/>
</dbReference>
<evidence type="ECO:0000256" key="11">
    <source>
        <dbReference type="RuleBase" id="RU003762"/>
    </source>
</evidence>
<dbReference type="GO" id="GO:0008305">
    <property type="term" value="C:integrin complex"/>
    <property type="evidence" value="ECO:0007669"/>
    <property type="project" value="InterPro"/>
</dbReference>